<sequence>MMSKSLSKFGLPILVLFLFVGMISGSEGIGGIDYENYELTHSLSLVAICLIIFTGGLLTKISDIRPVMKSGVVLSTLGILLTTGMIGVFCHYLFHINLFESFLIGAILSSTDAAAVFTVLRDRNAQVPKRVKSLLELESGSNDPMAYLLVTIFLGLYQADIETSQMNSLISFIVNPLFGIIGGYAFFKIFKLINDKVELDFQGLYPALALGFLFLNYSLVTSFHGNGFLAVYIFGLKVGNERIIHKQILTSFFDGISWLFQIGLFILLGLLVFPSRLLEIASSGAMLAVFSIIIARPAIVFICLMFSRFDYREKLLISWAGLKGATPIVFASLVAMNVGKEANFIFDLVFFTVIISALVQGSTVKLLAKKLNLLIESIIDPDFPIDLEVIEKTKNGIREFMIEDTDFAVEKRVVDLGLPKGTVILFIKRSGGFIIPDGSTSFKAKDKILMVTSEKDELESSMTHFKFDKTAPESIEITAS</sequence>
<keyword evidence="9 10" id="KW-0472">Membrane</keyword>
<dbReference type="SUPFAM" id="SSF116726">
    <property type="entry name" value="TrkA C-terminal domain-like"/>
    <property type="match status" value="1"/>
</dbReference>
<feature type="transmembrane region" description="Helical" evidence="10">
    <location>
        <begin position="169"/>
        <end position="187"/>
    </location>
</feature>
<evidence type="ECO:0000313" key="12">
    <source>
        <dbReference type="EMBL" id="CBW26061.1"/>
    </source>
</evidence>
<feature type="transmembrane region" description="Helical" evidence="10">
    <location>
        <begin position="41"/>
        <end position="59"/>
    </location>
</feature>
<dbReference type="Pfam" id="PF00999">
    <property type="entry name" value="Na_H_Exchanger"/>
    <property type="match status" value="1"/>
</dbReference>
<dbReference type="Gene3D" id="3.30.70.1450">
    <property type="entry name" value="Regulator of K+ conductance, C-terminal domain"/>
    <property type="match status" value="1"/>
</dbReference>
<gene>
    <name evidence="12" type="ordered locus">BMS_1183</name>
</gene>
<dbReference type="STRING" id="862908.BMS_1183"/>
<keyword evidence="5" id="KW-0630">Potassium</keyword>
<keyword evidence="8" id="KW-0406">Ion transport</keyword>
<keyword evidence="7 10" id="KW-1133">Transmembrane helix</keyword>
<evidence type="ECO:0000256" key="8">
    <source>
        <dbReference type="ARBA" id="ARBA00023065"/>
    </source>
</evidence>
<evidence type="ECO:0000256" key="4">
    <source>
        <dbReference type="ARBA" id="ARBA00022475"/>
    </source>
</evidence>
<keyword evidence="13" id="KW-1185">Reference proteome</keyword>
<accession>E1WYW4</accession>
<evidence type="ECO:0000256" key="2">
    <source>
        <dbReference type="ARBA" id="ARBA00022448"/>
    </source>
</evidence>
<dbReference type="EMBL" id="FQ312005">
    <property type="protein sequence ID" value="CBW26061.1"/>
    <property type="molecule type" value="Genomic_DNA"/>
</dbReference>
<dbReference type="AlphaFoldDB" id="E1WYW4"/>
<feature type="transmembrane region" description="Helical" evidence="10">
    <location>
        <begin position="344"/>
        <end position="368"/>
    </location>
</feature>
<dbReference type="eggNOG" id="COG3263">
    <property type="taxonomic scope" value="Bacteria"/>
</dbReference>
<feature type="transmembrane region" description="Helical" evidence="10">
    <location>
        <begin position="316"/>
        <end position="338"/>
    </location>
</feature>
<dbReference type="InterPro" id="IPR006153">
    <property type="entry name" value="Cation/H_exchanger_TM"/>
</dbReference>
<dbReference type="PATRIC" id="fig|862908.3.peg.1126"/>
<evidence type="ECO:0000256" key="3">
    <source>
        <dbReference type="ARBA" id="ARBA00022449"/>
    </source>
</evidence>
<reference evidence="13" key="1">
    <citation type="journal article" date="2013" name="ISME J.">
        <title>A small predatory core genome in the divergent marine Bacteriovorax marinus SJ and the terrestrial Bdellovibrio bacteriovorus.</title>
        <authorList>
            <person name="Crossman L.C."/>
            <person name="Chen H."/>
            <person name="Cerdeno-Tarraga A.M."/>
            <person name="Brooks K."/>
            <person name="Quail M.A."/>
            <person name="Pineiro S.A."/>
            <person name="Hobley L."/>
            <person name="Sockett R.E."/>
            <person name="Bentley S.D."/>
            <person name="Parkhill J."/>
            <person name="Williams H.N."/>
            <person name="Stine O.C."/>
        </authorList>
    </citation>
    <scope>NUCLEOTIDE SEQUENCE [LARGE SCALE GENOMIC DNA]</scope>
    <source>
        <strain evidence="13">ATCC BAA-682 / DSM 15412 / SJ</strain>
    </source>
</reference>
<dbReference type="Proteomes" id="UP000008963">
    <property type="component" value="Chromosome"/>
</dbReference>
<evidence type="ECO:0000313" key="13">
    <source>
        <dbReference type="Proteomes" id="UP000008963"/>
    </source>
</evidence>
<feature type="transmembrane region" description="Helical" evidence="10">
    <location>
        <begin position="223"/>
        <end position="240"/>
    </location>
</feature>
<keyword evidence="3" id="KW-0050">Antiport</keyword>
<dbReference type="InterPro" id="IPR006037">
    <property type="entry name" value="RCK_C"/>
</dbReference>
<protein>
    <submittedName>
        <fullName evidence="12">Na+/H+ exchanger</fullName>
    </submittedName>
</protein>
<organism evidence="12 13">
    <name type="scientific">Halobacteriovorax marinus (strain ATCC BAA-682 / DSM 15412 / SJ)</name>
    <name type="common">Bacteriovorax marinus</name>
    <dbReference type="NCBI Taxonomy" id="862908"/>
    <lineage>
        <taxon>Bacteria</taxon>
        <taxon>Pseudomonadati</taxon>
        <taxon>Bdellovibrionota</taxon>
        <taxon>Bacteriovoracia</taxon>
        <taxon>Bacteriovoracales</taxon>
        <taxon>Halobacteriovoraceae</taxon>
        <taxon>Halobacteriovorax</taxon>
    </lineage>
</organism>
<dbReference type="GO" id="GO:0006813">
    <property type="term" value="P:potassium ion transport"/>
    <property type="evidence" value="ECO:0007669"/>
    <property type="project" value="UniProtKB-KW"/>
</dbReference>
<feature type="transmembrane region" description="Helical" evidence="10">
    <location>
        <begin position="285"/>
        <end position="304"/>
    </location>
</feature>
<evidence type="ECO:0000256" key="6">
    <source>
        <dbReference type="ARBA" id="ARBA00022692"/>
    </source>
</evidence>
<evidence type="ECO:0000256" key="9">
    <source>
        <dbReference type="ARBA" id="ARBA00023136"/>
    </source>
</evidence>
<evidence type="ECO:0000256" key="5">
    <source>
        <dbReference type="ARBA" id="ARBA00022538"/>
    </source>
</evidence>
<keyword evidence="6 10" id="KW-0812">Transmembrane</keyword>
<dbReference type="PROSITE" id="PS51202">
    <property type="entry name" value="RCK_C"/>
    <property type="match status" value="1"/>
</dbReference>
<dbReference type="KEGG" id="bmx:BMS_1183"/>
<keyword evidence="2" id="KW-0813">Transport</keyword>
<proteinExistence type="predicted"/>
<name>E1WYW4_HALMS</name>
<evidence type="ECO:0000256" key="7">
    <source>
        <dbReference type="ARBA" id="ARBA00022989"/>
    </source>
</evidence>
<dbReference type="Pfam" id="PF02080">
    <property type="entry name" value="TrkA_C"/>
    <property type="match status" value="1"/>
</dbReference>
<evidence type="ECO:0000256" key="10">
    <source>
        <dbReference type="SAM" id="Phobius"/>
    </source>
</evidence>
<evidence type="ECO:0000256" key="1">
    <source>
        <dbReference type="ARBA" id="ARBA00004651"/>
    </source>
</evidence>
<keyword evidence="5" id="KW-0633">Potassium transport</keyword>
<feature type="transmembrane region" description="Helical" evidence="10">
    <location>
        <begin position="101"/>
        <end position="120"/>
    </location>
</feature>
<dbReference type="GO" id="GO:1902600">
    <property type="term" value="P:proton transmembrane transport"/>
    <property type="evidence" value="ECO:0007669"/>
    <property type="project" value="InterPro"/>
</dbReference>
<dbReference type="InterPro" id="IPR038770">
    <property type="entry name" value="Na+/solute_symporter_sf"/>
</dbReference>
<feature type="transmembrane region" description="Helical" evidence="10">
    <location>
        <begin position="71"/>
        <end position="95"/>
    </location>
</feature>
<dbReference type="GO" id="GO:0008324">
    <property type="term" value="F:monoatomic cation transmembrane transporter activity"/>
    <property type="evidence" value="ECO:0007669"/>
    <property type="project" value="InterPro"/>
</dbReference>
<dbReference type="GO" id="GO:0005886">
    <property type="term" value="C:plasma membrane"/>
    <property type="evidence" value="ECO:0007669"/>
    <property type="project" value="UniProtKB-SubCell"/>
</dbReference>
<feature type="domain" description="RCK C-terminal" evidence="11">
    <location>
        <begin position="385"/>
        <end position="466"/>
    </location>
</feature>
<comment type="subcellular location">
    <subcellularLocation>
        <location evidence="1">Cell membrane</location>
        <topology evidence="1">Multi-pass membrane protein</topology>
    </subcellularLocation>
</comment>
<dbReference type="PANTHER" id="PTHR32507">
    <property type="entry name" value="NA(+)/H(+) ANTIPORTER 1"/>
    <property type="match status" value="1"/>
</dbReference>
<dbReference type="PANTHER" id="PTHR32507:SF7">
    <property type="entry name" value="K(+)_H(+) ANTIPORTER NHAP2"/>
    <property type="match status" value="1"/>
</dbReference>
<dbReference type="NCBIfam" id="NF003715">
    <property type="entry name" value="PRK05326.1-2"/>
    <property type="match status" value="1"/>
</dbReference>
<dbReference type="NCBIfam" id="NF003716">
    <property type="entry name" value="PRK05326.1-3"/>
    <property type="match status" value="1"/>
</dbReference>
<evidence type="ECO:0000259" key="11">
    <source>
        <dbReference type="PROSITE" id="PS51202"/>
    </source>
</evidence>
<dbReference type="Gene3D" id="1.20.1530.20">
    <property type="match status" value="1"/>
</dbReference>
<feature type="transmembrane region" description="Helical" evidence="10">
    <location>
        <begin position="252"/>
        <end position="273"/>
    </location>
</feature>
<dbReference type="InterPro" id="IPR036721">
    <property type="entry name" value="RCK_C_sf"/>
</dbReference>
<dbReference type="HOGENOM" id="CLU_005912_9_1_7"/>
<dbReference type="GO" id="GO:0015297">
    <property type="term" value="F:antiporter activity"/>
    <property type="evidence" value="ECO:0007669"/>
    <property type="project" value="UniProtKB-KW"/>
</dbReference>
<keyword evidence="4" id="KW-1003">Cell membrane</keyword>